<dbReference type="EC" id="4.1.3.30" evidence="3"/>
<dbReference type="GO" id="GO:0019752">
    <property type="term" value="P:carboxylic acid metabolic process"/>
    <property type="evidence" value="ECO:0007669"/>
    <property type="project" value="InterPro"/>
</dbReference>
<accession>A0AAW0YY49</accession>
<dbReference type="Gene3D" id="1.10.10.850">
    <property type="match status" value="1"/>
</dbReference>
<dbReference type="PANTHER" id="PTHR21631:SF3">
    <property type="entry name" value="BIFUNCTIONAL GLYOXYLATE CYCLE PROTEIN"/>
    <property type="match status" value="1"/>
</dbReference>
<dbReference type="Proteomes" id="UP001388673">
    <property type="component" value="Unassembled WGS sequence"/>
</dbReference>
<reference evidence="6 7" key="1">
    <citation type="journal article" date="2024" name="bioRxiv">
        <title>Comparative genomics of Cryptococcus and Kwoniella reveals pathogenesis evolution and contrasting karyotype dynamics via intercentromeric recombination or chromosome fusion.</title>
        <authorList>
            <person name="Coelho M.A."/>
            <person name="David-Palma M."/>
            <person name="Shea T."/>
            <person name="Bowers K."/>
            <person name="McGinley-Smith S."/>
            <person name="Mohammad A.W."/>
            <person name="Gnirke A."/>
            <person name="Yurkov A.M."/>
            <person name="Nowrousian M."/>
            <person name="Sun S."/>
            <person name="Cuomo C.A."/>
            <person name="Heitman J."/>
        </authorList>
    </citation>
    <scope>NUCLEOTIDE SEQUENCE [LARGE SCALE GENOMIC DNA]</scope>
    <source>
        <strain evidence="6 7">CBS 13917</strain>
    </source>
</reference>
<dbReference type="RefSeq" id="XP_066802200.1">
    <property type="nucleotide sequence ID" value="XM_066947786.1"/>
</dbReference>
<evidence type="ECO:0000256" key="4">
    <source>
        <dbReference type="ARBA" id="ARBA00023239"/>
    </source>
</evidence>
<dbReference type="InterPro" id="IPR015813">
    <property type="entry name" value="Pyrv/PenolPyrv_kinase-like_dom"/>
</dbReference>
<dbReference type="AlphaFoldDB" id="A0AAW0YY49"/>
<evidence type="ECO:0000256" key="3">
    <source>
        <dbReference type="ARBA" id="ARBA00012260"/>
    </source>
</evidence>
<organism evidence="6 7">
    <name type="scientific">Kwoniella newhampshirensis</name>
    <dbReference type="NCBI Taxonomy" id="1651941"/>
    <lineage>
        <taxon>Eukaryota</taxon>
        <taxon>Fungi</taxon>
        <taxon>Dikarya</taxon>
        <taxon>Basidiomycota</taxon>
        <taxon>Agaricomycotina</taxon>
        <taxon>Tremellomycetes</taxon>
        <taxon>Tremellales</taxon>
        <taxon>Cryptococcaceae</taxon>
        <taxon>Kwoniella</taxon>
    </lineage>
</organism>
<dbReference type="EMBL" id="JBCAWK010000008">
    <property type="protein sequence ID" value="KAK8850769.1"/>
    <property type="molecule type" value="Genomic_DNA"/>
</dbReference>
<dbReference type="KEGG" id="kne:92181947"/>
<evidence type="ECO:0000256" key="1">
    <source>
        <dbReference type="ARBA" id="ARBA00001050"/>
    </source>
</evidence>
<keyword evidence="7" id="KW-1185">Reference proteome</keyword>
<evidence type="ECO:0000256" key="5">
    <source>
        <dbReference type="PIRSR" id="PIRSR001362-3"/>
    </source>
</evidence>
<comment type="cofactor">
    <cofactor evidence="5">
        <name>Mg(2+)</name>
        <dbReference type="ChEBI" id="CHEBI:18420"/>
    </cofactor>
    <text evidence="5">Can also use Mn(2+) ion.</text>
</comment>
<comment type="catalytic activity">
    <reaction evidence="1">
        <text>(2S,3R)-3-hydroxybutane-1,2,3-tricarboxylate = pyruvate + succinate</text>
        <dbReference type="Rhea" id="RHEA:16809"/>
        <dbReference type="ChEBI" id="CHEBI:15361"/>
        <dbReference type="ChEBI" id="CHEBI:30031"/>
        <dbReference type="ChEBI" id="CHEBI:57429"/>
        <dbReference type="EC" id="4.1.3.30"/>
    </reaction>
</comment>
<dbReference type="Pfam" id="PF00463">
    <property type="entry name" value="ICL"/>
    <property type="match status" value="1"/>
</dbReference>
<proteinExistence type="inferred from homology"/>
<sequence>MTNQWLSPETVKAWWSSATQSAINRPYTAEQVVHLRDRFPENVASNEMALKLREILEKHRVNQTVNITTSPLEMSSQQMMAEAGMETVYVSGGLASFTAVNDPSSDHADYTYDTLPKKVNLLHRAQLLNERIARVKGNPDAEKFMLPLIADADSGFGLYTTVMKLVKLFVQAGVAGFHMDDLFPGCKRFDGKDGEAWTIVPTCELLKRLTAARLQLDIMGSEAVIIYRADPHSASRITSSVDARDRPYILGATVPLPREYASLHTSEERAQWKKDAALKCLDDAFKECCPNLYEEFAARSKGLPISEAQRVALELAPTLYFSCDAARNASGHYAYRGCIEASVDRSILAADLVEVLWPNASTYDPQQVEGYAKGVHAVLPNKWLGYNITGAFPADKSRDDEVKVLNTKLAKLGYCWQFMPLAMFTALGVMAKRTAVGLVEGGVYNYLENVSRPASADKGADSVEWWYKKPAVLTDTAAEVIGDCL</sequence>
<dbReference type="InterPro" id="IPR006254">
    <property type="entry name" value="Isocitrate_lyase"/>
</dbReference>
<evidence type="ECO:0000313" key="6">
    <source>
        <dbReference type="EMBL" id="KAK8850769.1"/>
    </source>
</evidence>
<dbReference type="GO" id="GO:0004451">
    <property type="term" value="F:isocitrate lyase activity"/>
    <property type="evidence" value="ECO:0007669"/>
    <property type="project" value="InterPro"/>
</dbReference>
<keyword evidence="4 6" id="KW-0456">Lyase</keyword>
<dbReference type="InterPro" id="IPR040442">
    <property type="entry name" value="Pyrv_kinase-like_dom_sf"/>
</dbReference>
<dbReference type="GeneID" id="92181947"/>
<dbReference type="SUPFAM" id="SSF51621">
    <property type="entry name" value="Phosphoenolpyruvate/pyruvate domain"/>
    <property type="match status" value="1"/>
</dbReference>
<comment type="caution">
    <text evidence="6">The sequence shown here is derived from an EMBL/GenBank/DDBJ whole genome shotgun (WGS) entry which is preliminary data.</text>
</comment>
<feature type="binding site" evidence="5">
    <location>
        <position position="151"/>
    </location>
    <ligand>
        <name>Mg(2+)</name>
        <dbReference type="ChEBI" id="CHEBI:18420"/>
    </ligand>
</feature>
<dbReference type="Gene3D" id="3.20.20.60">
    <property type="entry name" value="Phosphoenolpyruvate-binding domains"/>
    <property type="match status" value="1"/>
</dbReference>
<dbReference type="PANTHER" id="PTHR21631">
    <property type="entry name" value="ISOCITRATE LYASE/MALATE SYNTHASE"/>
    <property type="match status" value="1"/>
</dbReference>
<comment type="similarity">
    <text evidence="2">Belongs to the isocitrate lyase/PEP mutase superfamily. Isocitrate lyase family.</text>
</comment>
<evidence type="ECO:0000313" key="7">
    <source>
        <dbReference type="Proteomes" id="UP001388673"/>
    </source>
</evidence>
<keyword evidence="5" id="KW-0479">Metal-binding</keyword>
<evidence type="ECO:0000256" key="2">
    <source>
        <dbReference type="ARBA" id="ARBA00005704"/>
    </source>
</evidence>
<keyword evidence="5" id="KW-0460">Magnesium</keyword>
<protein>
    <recommendedName>
        <fullName evidence="3">methylisocitrate lyase</fullName>
        <ecNumber evidence="3">4.1.3.30</ecNumber>
    </recommendedName>
</protein>
<dbReference type="GO" id="GO:0046872">
    <property type="term" value="F:metal ion binding"/>
    <property type="evidence" value="ECO:0007669"/>
    <property type="project" value="UniProtKB-KW"/>
</dbReference>
<name>A0AAW0YY49_9TREE</name>
<dbReference type="GO" id="GO:0046421">
    <property type="term" value="F:methylisocitrate lyase activity"/>
    <property type="evidence" value="ECO:0007669"/>
    <property type="project" value="UniProtKB-EC"/>
</dbReference>
<gene>
    <name evidence="6" type="ORF">IAR55_004689</name>
</gene>
<dbReference type="PIRSF" id="PIRSF001362">
    <property type="entry name" value="Isocit_lyase"/>
    <property type="match status" value="1"/>
</dbReference>